<feature type="transmembrane region" description="Helical" evidence="9">
    <location>
        <begin position="396"/>
        <end position="418"/>
    </location>
</feature>
<dbReference type="PRINTS" id="PR00237">
    <property type="entry name" value="GPCRRHODOPSN"/>
</dbReference>
<evidence type="ECO:0000259" key="10">
    <source>
        <dbReference type="PROSITE" id="PS50262"/>
    </source>
</evidence>
<evidence type="ECO:0000313" key="12">
    <source>
        <dbReference type="Proteomes" id="UP001159427"/>
    </source>
</evidence>
<dbReference type="SUPFAM" id="SSF81321">
    <property type="entry name" value="Family A G protein-coupled receptor-like"/>
    <property type="match status" value="2"/>
</dbReference>
<evidence type="ECO:0000256" key="3">
    <source>
        <dbReference type="ARBA" id="ARBA00022989"/>
    </source>
</evidence>
<dbReference type="PROSITE" id="PS00237">
    <property type="entry name" value="G_PROTEIN_RECEP_F1_1"/>
    <property type="match status" value="1"/>
</dbReference>
<feature type="non-terminal residue" evidence="11">
    <location>
        <position position="1"/>
    </location>
</feature>
<feature type="transmembrane region" description="Helical" evidence="9">
    <location>
        <begin position="480"/>
        <end position="499"/>
    </location>
</feature>
<feature type="transmembrane region" description="Helical" evidence="9">
    <location>
        <begin position="208"/>
        <end position="231"/>
    </location>
</feature>
<dbReference type="InterPro" id="IPR000276">
    <property type="entry name" value="GPCR_Rhodpsn"/>
</dbReference>
<evidence type="ECO:0000256" key="1">
    <source>
        <dbReference type="ARBA" id="ARBA00004141"/>
    </source>
</evidence>
<feature type="transmembrane region" description="Helical" evidence="9">
    <location>
        <begin position="519"/>
        <end position="546"/>
    </location>
</feature>
<feature type="transmembrane region" description="Helical" evidence="9">
    <location>
        <begin position="567"/>
        <end position="591"/>
    </location>
</feature>
<comment type="caution">
    <text evidence="11">The sequence shown here is derived from an EMBL/GenBank/DDBJ whole genome shotgun (WGS) entry which is preliminary data.</text>
</comment>
<feature type="transmembrane region" description="Helical" evidence="9">
    <location>
        <begin position="30"/>
        <end position="47"/>
    </location>
</feature>
<keyword evidence="5 9" id="KW-0472">Membrane</keyword>
<keyword evidence="3 9" id="KW-1133">Transmembrane helix</keyword>
<evidence type="ECO:0000256" key="5">
    <source>
        <dbReference type="ARBA" id="ARBA00023136"/>
    </source>
</evidence>
<feature type="transmembrane region" description="Helical" evidence="9">
    <location>
        <begin position="361"/>
        <end position="384"/>
    </location>
</feature>
<dbReference type="Proteomes" id="UP001159427">
    <property type="component" value="Unassembled WGS sequence"/>
</dbReference>
<dbReference type="CDD" id="cd00637">
    <property type="entry name" value="7tm_classA_rhodopsin-like"/>
    <property type="match status" value="2"/>
</dbReference>
<comment type="similarity">
    <text evidence="8">Belongs to the G-protein coupled receptor 1 family.</text>
</comment>
<evidence type="ECO:0000256" key="4">
    <source>
        <dbReference type="ARBA" id="ARBA00023040"/>
    </source>
</evidence>
<dbReference type="EMBL" id="CALNXI010000284">
    <property type="protein sequence ID" value="CAH3023976.1"/>
    <property type="molecule type" value="Genomic_DNA"/>
</dbReference>
<evidence type="ECO:0000256" key="2">
    <source>
        <dbReference type="ARBA" id="ARBA00022692"/>
    </source>
</evidence>
<dbReference type="PANTHER" id="PTHR45695:SF9">
    <property type="entry name" value="LEUCOKININ RECEPTOR"/>
    <property type="match status" value="1"/>
</dbReference>
<reference evidence="11 12" key="1">
    <citation type="submission" date="2022-05" db="EMBL/GenBank/DDBJ databases">
        <authorList>
            <consortium name="Genoscope - CEA"/>
            <person name="William W."/>
        </authorList>
    </citation>
    <scope>NUCLEOTIDE SEQUENCE [LARGE SCALE GENOMIC DNA]</scope>
</reference>
<dbReference type="InterPro" id="IPR017452">
    <property type="entry name" value="GPCR_Rhodpsn_7TM"/>
</dbReference>
<evidence type="ECO:0000256" key="9">
    <source>
        <dbReference type="SAM" id="Phobius"/>
    </source>
</evidence>
<evidence type="ECO:0000256" key="8">
    <source>
        <dbReference type="RuleBase" id="RU000688"/>
    </source>
</evidence>
<comment type="subcellular location">
    <subcellularLocation>
        <location evidence="1">Membrane</location>
        <topology evidence="1">Multi-pass membrane protein</topology>
    </subcellularLocation>
</comment>
<protein>
    <recommendedName>
        <fullName evidence="10">G-protein coupled receptors family 1 profile domain-containing protein</fullName>
    </recommendedName>
</protein>
<accession>A0ABN8M4B7</accession>
<keyword evidence="2 8" id="KW-0812">Transmembrane</keyword>
<feature type="domain" description="G-protein coupled receptors family 1 profile" evidence="10">
    <location>
        <begin position="376"/>
        <end position="628"/>
    </location>
</feature>
<feature type="transmembrane region" description="Helical" evidence="9">
    <location>
        <begin position="438"/>
        <end position="459"/>
    </location>
</feature>
<feature type="transmembrane region" description="Helical" evidence="9">
    <location>
        <begin position="59"/>
        <end position="90"/>
    </location>
</feature>
<dbReference type="Gene3D" id="1.20.1070.10">
    <property type="entry name" value="Rhodopsin 7-helix transmembrane proteins"/>
    <property type="match status" value="2"/>
</dbReference>
<keyword evidence="4 8" id="KW-0297">G-protein coupled receptor</keyword>
<feature type="transmembrane region" description="Helical" evidence="9">
    <location>
        <begin position="611"/>
        <end position="630"/>
    </location>
</feature>
<proteinExistence type="inferred from homology"/>
<dbReference type="SMART" id="SM01381">
    <property type="entry name" value="7TM_GPCR_Srsx"/>
    <property type="match status" value="1"/>
</dbReference>
<evidence type="ECO:0000313" key="11">
    <source>
        <dbReference type="EMBL" id="CAH3023976.1"/>
    </source>
</evidence>
<keyword evidence="12" id="KW-1185">Reference proteome</keyword>
<organism evidence="11 12">
    <name type="scientific">Porites evermanni</name>
    <dbReference type="NCBI Taxonomy" id="104178"/>
    <lineage>
        <taxon>Eukaryota</taxon>
        <taxon>Metazoa</taxon>
        <taxon>Cnidaria</taxon>
        <taxon>Anthozoa</taxon>
        <taxon>Hexacorallia</taxon>
        <taxon>Scleractinia</taxon>
        <taxon>Fungiina</taxon>
        <taxon>Poritidae</taxon>
        <taxon>Porites</taxon>
    </lineage>
</organism>
<name>A0ABN8M4B7_9CNID</name>
<sequence length="657" mass="75251">ILFFAIGFIGNVLVIRIVHKTRQMHTPTNYLLANMAVSDVITILLLSCKEFTENQLGRVSHIFATFACKAFSIVGICIMVSSITLTVLALERYHALLKPFRNELRLSNNNIKKAIVFIWTASVLISFPQFVLKEWSEEHNTCVGPWTLRMNLASEIYILLNSSIYIIQSAIMFFCYGSLIRGLYFTATICSENDEEGNSEKKKLVGTFLLATLGFLIGYESYVVFVILVALGDNKQNYDSELYSHVTPILRSLNWLPVRDQLYFRDAVLAFKCMSGLAPVYLSDKLITRSTVSKRELETRNSQMLNIPLFRTATGQKTFYYRTVNIWNNLNNDIKLCIDVNNTESINVLLYVFMEDSLDLFLYYFSILFFAIGFIGNVLVIRIVHKTRQMHSPTNYLLANMAVSDIITILLYLCNDFAEDQLGRVSHKFATFACRALGIVEICIMVSSITLTVLALERYHALLKPFRTELRLSEDNIKKAIVFIWTASVVICFPQFFFAEWSEEDISCVDPFDINKTYTLLYFTIFILQSTIMFFCYGSLIKGLYFTNTVCPEIENDEEGNSEKKKLVLTFLLASLAFLIGYGPFIVLYILDASEDNKQNYDSELYSVLAAVSRFLFDFTLCLNPILYAFRSSSYQQEFKRLLICKKPTPNNDIEMG</sequence>
<evidence type="ECO:0000256" key="7">
    <source>
        <dbReference type="ARBA" id="ARBA00023224"/>
    </source>
</evidence>
<feature type="domain" description="G-protein coupled receptors family 1 profile" evidence="10">
    <location>
        <begin position="10"/>
        <end position="231"/>
    </location>
</feature>
<dbReference type="Pfam" id="PF00001">
    <property type="entry name" value="7tm_1"/>
    <property type="match status" value="2"/>
</dbReference>
<feature type="transmembrane region" description="Helical" evidence="9">
    <location>
        <begin position="111"/>
        <end position="131"/>
    </location>
</feature>
<feature type="transmembrane region" description="Helical" evidence="9">
    <location>
        <begin position="156"/>
        <end position="176"/>
    </location>
</feature>
<keyword evidence="6 8" id="KW-0675">Receptor</keyword>
<dbReference type="PANTHER" id="PTHR45695">
    <property type="entry name" value="LEUCOKININ RECEPTOR-RELATED"/>
    <property type="match status" value="1"/>
</dbReference>
<evidence type="ECO:0000256" key="6">
    <source>
        <dbReference type="ARBA" id="ARBA00023170"/>
    </source>
</evidence>
<dbReference type="PROSITE" id="PS50262">
    <property type="entry name" value="G_PROTEIN_RECEP_F1_2"/>
    <property type="match status" value="2"/>
</dbReference>
<gene>
    <name evidence="11" type="ORF">PEVE_00021226</name>
</gene>
<keyword evidence="7 8" id="KW-0807">Transducer</keyword>